<dbReference type="Gene3D" id="1.10.150.240">
    <property type="entry name" value="Putative phosphatase, domain 2"/>
    <property type="match status" value="1"/>
</dbReference>
<dbReference type="InterPro" id="IPR023214">
    <property type="entry name" value="HAD_sf"/>
</dbReference>
<keyword evidence="4" id="KW-0460">Magnesium</keyword>
<dbReference type="NCBIfam" id="TIGR01509">
    <property type="entry name" value="HAD-SF-IA-v3"/>
    <property type="match status" value="1"/>
</dbReference>
<dbReference type="SFLD" id="SFLDG01135">
    <property type="entry name" value="C1.5.6:_HAD__Beta-PGM__Phospha"/>
    <property type="match status" value="1"/>
</dbReference>
<comment type="caution">
    <text evidence="5">The sequence shown here is derived from an EMBL/GenBank/DDBJ whole genome shotgun (WGS) entry which is preliminary data.</text>
</comment>
<reference evidence="5 6" key="1">
    <citation type="submission" date="2021-09" db="EMBL/GenBank/DDBJ databases">
        <title>The complete genome sequence of a new microorganism.</title>
        <authorList>
            <person name="Zi Z."/>
        </authorList>
    </citation>
    <scope>NUCLEOTIDE SEQUENCE [LARGE SCALE GENOMIC DNA]</scope>
    <source>
        <strain evidence="5 6">WGZ8</strain>
    </source>
</reference>
<comment type="similarity">
    <text evidence="2">Belongs to the HAD-like hydrolase superfamily. CbbY/CbbZ/Gph/YieH family.</text>
</comment>
<evidence type="ECO:0000313" key="6">
    <source>
        <dbReference type="Proteomes" id="UP000704176"/>
    </source>
</evidence>
<dbReference type="InterPro" id="IPR006439">
    <property type="entry name" value="HAD-SF_hydro_IA"/>
</dbReference>
<dbReference type="RefSeq" id="WP_224315177.1">
    <property type="nucleotide sequence ID" value="NZ_JAIRBM010000018.1"/>
</dbReference>
<dbReference type="Proteomes" id="UP000704176">
    <property type="component" value="Unassembled WGS sequence"/>
</dbReference>
<name>A0ABS7VSB2_9HYPH</name>
<dbReference type="PANTHER" id="PTHR46193:SF10">
    <property type="entry name" value="6-PHOSPHOGLUCONATE PHOSPHATASE"/>
    <property type="match status" value="1"/>
</dbReference>
<organism evidence="5 6">
    <name type="scientific">Microvirga puerhi</name>
    <dbReference type="NCBI Taxonomy" id="2876078"/>
    <lineage>
        <taxon>Bacteria</taxon>
        <taxon>Pseudomonadati</taxon>
        <taxon>Pseudomonadota</taxon>
        <taxon>Alphaproteobacteria</taxon>
        <taxon>Hyphomicrobiales</taxon>
        <taxon>Methylobacteriaceae</taxon>
        <taxon>Microvirga</taxon>
    </lineage>
</organism>
<evidence type="ECO:0000256" key="2">
    <source>
        <dbReference type="ARBA" id="ARBA00006171"/>
    </source>
</evidence>
<dbReference type="SUPFAM" id="SSF56784">
    <property type="entry name" value="HAD-like"/>
    <property type="match status" value="1"/>
</dbReference>
<evidence type="ECO:0000313" key="5">
    <source>
        <dbReference type="EMBL" id="MBZ6078425.1"/>
    </source>
</evidence>
<dbReference type="SFLD" id="SFLDG01129">
    <property type="entry name" value="C1.5:_HAD__Beta-PGM__Phosphata"/>
    <property type="match status" value="1"/>
</dbReference>
<dbReference type="EMBL" id="JAIRBM010000018">
    <property type="protein sequence ID" value="MBZ6078425.1"/>
    <property type="molecule type" value="Genomic_DNA"/>
</dbReference>
<proteinExistence type="inferred from homology"/>
<protein>
    <submittedName>
        <fullName evidence="5">HAD family phosphatase</fullName>
    </submittedName>
</protein>
<accession>A0ABS7VSB2</accession>
<gene>
    <name evidence="5" type="ORF">K9B37_19395</name>
</gene>
<evidence type="ECO:0000256" key="1">
    <source>
        <dbReference type="ARBA" id="ARBA00001946"/>
    </source>
</evidence>
<dbReference type="Pfam" id="PF00702">
    <property type="entry name" value="Hydrolase"/>
    <property type="match status" value="1"/>
</dbReference>
<dbReference type="InterPro" id="IPR051600">
    <property type="entry name" value="Beta-PGM-like"/>
</dbReference>
<keyword evidence="3" id="KW-0479">Metal-binding</keyword>
<keyword evidence="6" id="KW-1185">Reference proteome</keyword>
<sequence length="224" mass="24105">MNFSRPARRPAAVLFDCDGVLADSEPLVNRVIAADLTLRGWPMTSHEAGSIFLGTALPDMVPRIEAMVGPLPTDWMTLISHRVAAVMKEEVEPVSGAPEALQAIASFGIPFAVASNSTRLELDAKLHRLGFKRLFSGRILSFEDVPRPKPWPDIYLAAALACSAEPEDCVVVEDSLPGVRAGVAAGCRVLGFAKELSCEQLAMEGAYSFTDMRQLPALLGLVED</sequence>
<dbReference type="InterPro" id="IPR036412">
    <property type="entry name" value="HAD-like_sf"/>
</dbReference>
<dbReference type="SFLD" id="SFLDS00003">
    <property type="entry name" value="Haloacid_Dehalogenase"/>
    <property type="match status" value="1"/>
</dbReference>
<comment type="cofactor">
    <cofactor evidence="1">
        <name>Mg(2+)</name>
        <dbReference type="ChEBI" id="CHEBI:18420"/>
    </cofactor>
</comment>
<dbReference type="PANTHER" id="PTHR46193">
    <property type="entry name" value="6-PHOSPHOGLUCONATE PHOSPHATASE"/>
    <property type="match status" value="1"/>
</dbReference>
<dbReference type="Gene3D" id="3.40.50.1000">
    <property type="entry name" value="HAD superfamily/HAD-like"/>
    <property type="match status" value="1"/>
</dbReference>
<dbReference type="InterPro" id="IPR023198">
    <property type="entry name" value="PGP-like_dom2"/>
</dbReference>
<evidence type="ECO:0000256" key="4">
    <source>
        <dbReference type="ARBA" id="ARBA00022842"/>
    </source>
</evidence>
<evidence type="ECO:0000256" key="3">
    <source>
        <dbReference type="ARBA" id="ARBA00022723"/>
    </source>
</evidence>